<comment type="similarity">
    <text evidence="1 6">Belongs to the universal ribosomal protein uL10 family.</text>
</comment>
<dbReference type="EMBL" id="AGXA01000017">
    <property type="protein sequence ID" value="EKU93696.1"/>
    <property type="molecule type" value="Genomic_DNA"/>
</dbReference>
<evidence type="ECO:0000313" key="8">
    <source>
        <dbReference type="Proteomes" id="UP000009875"/>
    </source>
</evidence>
<dbReference type="GO" id="GO:0003735">
    <property type="term" value="F:structural constituent of ribosome"/>
    <property type="evidence" value="ECO:0007669"/>
    <property type="project" value="InterPro"/>
</dbReference>
<gene>
    <name evidence="6" type="primary">rplJ</name>
    <name evidence="7" type="ORF">HMPREF9698_00813</name>
</gene>
<dbReference type="InterPro" id="IPR002363">
    <property type="entry name" value="Ribosomal_uL10_CS_bac"/>
</dbReference>
<accession>K9ECW3</accession>
<keyword evidence="2 6" id="KW-0689">Ribosomal protein</keyword>
<dbReference type="SUPFAM" id="SSF160369">
    <property type="entry name" value="Ribosomal protein L10-like"/>
    <property type="match status" value="1"/>
</dbReference>
<proteinExistence type="inferred from homology"/>
<evidence type="ECO:0000256" key="1">
    <source>
        <dbReference type="ARBA" id="ARBA00008889"/>
    </source>
</evidence>
<evidence type="ECO:0000256" key="6">
    <source>
        <dbReference type="HAMAP-Rule" id="MF_00362"/>
    </source>
</evidence>
<dbReference type="Pfam" id="PF00466">
    <property type="entry name" value="Ribosomal_L10"/>
    <property type="match status" value="1"/>
</dbReference>
<comment type="function">
    <text evidence="6">Forms part of the ribosomal stalk, playing a central role in the interaction of the ribosome with GTP-bound translation factors.</text>
</comment>
<dbReference type="InterPro" id="IPR001790">
    <property type="entry name" value="Ribosomal_uL10"/>
</dbReference>
<dbReference type="HAMAP" id="MF_00362">
    <property type="entry name" value="Ribosomal_uL10"/>
    <property type="match status" value="1"/>
</dbReference>
<dbReference type="PANTHER" id="PTHR11560">
    <property type="entry name" value="39S RIBOSOMAL PROTEIN L10, MITOCHONDRIAL"/>
    <property type="match status" value="1"/>
</dbReference>
<dbReference type="InterPro" id="IPR022973">
    <property type="entry name" value="Ribosomal_uL10_bac"/>
</dbReference>
<name>K9ECW3_9LACT</name>
<dbReference type="PROSITE" id="PS01109">
    <property type="entry name" value="RIBOSOMAL_L10"/>
    <property type="match status" value="1"/>
</dbReference>
<reference evidence="7 8" key="1">
    <citation type="submission" date="2012-09" db="EMBL/GenBank/DDBJ databases">
        <title>The Genome Sequence of Alloiococcus otitis ATCC 51267.</title>
        <authorList>
            <consortium name="The Broad Institute Genome Sequencing Platform"/>
            <person name="Earl A."/>
            <person name="Ward D."/>
            <person name="Feldgarden M."/>
            <person name="Gevers D."/>
            <person name="Huys G."/>
            <person name="Walker B."/>
            <person name="Young S.K."/>
            <person name="Zeng Q."/>
            <person name="Gargeya S."/>
            <person name="Fitzgerald M."/>
            <person name="Haas B."/>
            <person name="Abouelleil A."/>
            <person name="Alvarado L."/>
            <person name="Arachchi H.M."/>
            <person name="Berlin A.M."/>
            <person name="Chapman S.B."/>
            <person name="Goldberg J."/>
            <person name="Griggs A."/>
            <person name="Gujja S."/>
            <person name="Hansen M."/>
            <person name="Howarth C."/>
            <person name="Imamovic A."/>
            <person name="Larimer J."/>
            <person name="McCowen C."/>
            <person name="Montmayeur A."/>
            <person name="Murphy C."/>
            <person name="Neiman D."/>
            <person name="Pearson M."/>
            <person name="Priest M."/>
            <person name="Roberts A."/>
            <person name="Saif S."/>
            <person name="Shea T."/>
            <person name="Sisk P."/>
            <person name="Sykes S."/>
            <person name="Wortman J."/>
            <person name="Nusbaum C."/>
            <person name="Birren B."/>
        </authorList>
    </citation>
    <scope>NUCLEOTIDE SEQUENCE [LARGE SCALE GENOMIC DNA]</scope>
    <source>
        <strain evidence="7 8">ATCC 51267</strain>
    </source>
</reference>
<dbReference type="NCBIfam" id="NF000955">
    <property type="entry name" value="PRK00099.1-1"/>
    <property type="match status" value="1"/>
</dbReference>
<dbReference type="InterPro" id="IPR043141">
    <property type="entry name" value="Ribosomal_uL10-like_sf"/>
</dbReference>
<dbReference type="eggNOG" id="COG0244">
    <property type="taxonomic scope" value="Bacteria"/>
</dbReference>
<dbReference type="STRING" id="883081.HMPREF9698_00813"/>
<comment type="caution">
    <text evidence="7">The sequence shown here is derived from an EMBL/GenBank/DDBJ whole genome shotgun (WGS) entry which is preliminary data.</text>
</comment>
<dbReference type="GO" id="GO:0015934">
    <property type="term" value="C:large ribosomal subunit"/>
    <property type="evidence" value="ECO:0007669"/>
    <property type="project" value="InterPro"/>
</dbReference>
<keyword evidence="6" id="KW-0694">RNA-binding</keyword>
<dbReference type="HOGENOM" id="CLU_092227_2_0_9"/>
<organism evidence="7 8">
    <name type="scientific">Alloiococcus otitis ATCC 51267</name>
    <dbReference type="NCBI Taxonomy" id="883081"/>
    <lineage>
        <taxon>Bacteria</taxon>
        <taxon>Bacillati</taxon>
        <taxon>Bacillota</taxon>
        <taxon>Bacilli</taxon>
        <taxon>Lactobacillales</taxon>
        <taxon>Carnobacteriaceae</taxon>
        <taxon>Alloiococcus</taxon>
    </lineage>
</organism>
<dbReference type="CDD" id="cd05797">
    <property type="entry name" value="Ribosomal_L10"/>
    <property type="match status" value="1"/>
</dbReference>
<dbReference type="GO" id="GO:0070180">
    <property type="term" value="F:large ribosomal subunit rRNA binding"/>
    <property type="evidence" value="ECO:0007669"/>
    <property type="project" value="UniProtKB-UniRule"/>
</dbReference>
<keyword evidence="8" id="KW-1185">Reference proteome</keyword>
<sequence length="169" mass="18484">MPKEEVIAQKQAQVDELKDKFESSVSTIIFDYRGLTVAEVTELRKQLRESGVDMQVVKNTLLRRSASDAGFEDLEDIFKGPTAIAFSEEEVVAPAKIISEFADDHEAIELKGGVIEGKIATLETIGKIAKLPSREGLLSMLLSVLQAPVRNTALVVKALAEKKEEEDAA</sequence>
<dbReference type="AlphaFoldDB" id="K9ECW3"/>
<dbReference type="Gene3D" id="3.30.70.1730">
    <property type="match status" value="1"/>
</dbReference>
<keyword evidence="3 6" id="KW-0687">Ribonucleoprotein</keyword>
<dbReference type="InterPro" id="IPR047865">
    <property type="entry name" value="Ribosomal_uL10_bac_type"/>
</dbReference>
<evidence type="ECO:0000256" key="2">
    <source>
        <dbReference type="ARBA" id="ARBA00022980"/>
    </source>
</evidence>
<dbReference type="GO" id="GO:0006412">
    <property type="term" value="P:translation"/>
    <property type="evidence" value="ECO:0007669"/>
    <property type="project" value="UniProtKB-UniRule"/>
</dbReference>
<dbReference type="PATRIC" id="fig|883081.3.peg.810"/>
<keyword evidence="6" id="KW-0699">rRNA-binding</keyword>
<dbReference type="RefSeq" id="WP_003777633.1">
    <property type="nucleotide sequence ID" value="NZ_JH992958.1"/>
</dbReference>
<evidence type="ECO:0000256" key="3">
    <source>
        <dbReference type="ARBA" id="ARBA00023274"/>
    </source>
</evidence>
<dbReference type="OrthoDB" id="9808307at2"/>
<evidence type="ECO:0000313" key="7">
    <source>
        <dbReference type="EMBL" id="EKU93696.1"/>
    </source>
</evidence>
<evidence type="ECO:0000256" key="5">
    <source>
        <dbReference type="ARBA" id="ARBA00035202"/>
    </source>
</evidence>
<comment type="subunit">
    <text evidence="4 6">Part of the ribosomal stalk of the 50S ribosomal subunit. The N-terminus interacts with L11 and the large rRNA to form the base of the stalk. The C-terminus forms an elongated spine to which L12 dimers bind in a sequential fashion forming a multimeric L10(L12)X complex.</text>
</comment>
<evidence type="ECO:0000256" key="4">
    <source>
        <dbReference type="ARBA" id="ARBA00026025"/>
    </source>
</evidence>
<protein>
    <recommendedName>
        <fullName evidence="5 6">Large ribosomal subunit protein uL10</fullName>
    </recommendedName>
</protein>
<dbReference type="Proteomes" id="UP000009875">
    <property type="component" value="Unassembled WGS sequence"/>
</dbReference>